<evidence type="ECO:0000256" key="1">
    <source>
        <dbReference type="SAM" id="MobiDB-lite"/>
    </source>
</evidence>
<sequence>MQAHDNTNTRRRAKISMHKSESKMQILKVEEITPVMDVVSQEVPNDGEFYKSSYAHAETSITRMHANI</sequence>
<feature type="region of interest" description="Disordered" evidence="1">
    <location>
        <begin position="1"/>
        <end position="22"/>
    </location>
</feature>
<gene>
    <name evidence="2" type="ORF">BGT96224V316_LOCUS269</name>
</gene>
<accession>A0A9X9L7I8</accession>
<dbReference type="AlphaFoldDB" id="A0A9X9L7I8"/>
<protein>
    <submittedName>
        <fullName evidence="2">Bgt-20985</fullName>
    </submittedName>
</protein>
<keyword evidence="3" id="KW-1185">Reference proteome</keyword>
<reference evidence="2 3" key="1">
    <citation type="submission" date="2018-08" db="EMBL/GenBank/DDBJ databases">
        <authorList>
            <person name="Muller C M."/>
        </authorList>
    </citation>
    <scope>NUCLEOTIDE SEQUENCE [LARGE SCALE GENOMIC DNA]</scope>
</reference>
<name>A0A9X9L7I8_BLUGR</name>
<dbReference type="EMBL" id="LR026984">
    <property type="protein sequence ID" value="VCU39020.1"/>
    <property type="molecule type" value="Genomic_DNA"/>
</dbReference>
<proteinExistence type="predicted"/>
<dbReference type="Proteomes" id="UP000324639">
    <property type="component" value="Chromosome Bgt_-01"/>
</dbReference>
<organism evidence="2 3">
    <name type="scientific">Blumeria graminis f. sp. tritici</name>
    <dbReference type="NCBI Taxonomy" id="62690"/>
    <lineage>
        <taxon>Eukaryota</taxon>
        <taxon>Fungi</taxon>
        <taxon>Dikarya</taxon>
        <taxon>Ascomycota</taxon>
        <taxon>Pezizomycotina</taxon>
        <taxon>Leotiomycetes</taxon>
        <taxon>Erysiphales</taxon>
        <taxon>Erysiphaceae</taxon>
        <taxon>Blumeria</taxon>
    </lineage>
</organism>
<evidence type="ECO:0000313" key="3">
    <source>
        <dbReference type="Proteomes" id="UP000324639"/>
    </source>
</evidence>
<evidence type="ECO:0000313" key="2">
    <source>
        <dbReference type="EMBL" id="VCU39020.1"/>
    </source>
</evidence>